<sequence length="66" mass="7754">MEPFGKGKKIPLIVLEIYLSIQKAIDNVEKLSYDWGFKLTVTESGDMPFTRKCNIIWMLYNINWRG</sequence>
<dbReference type="AlphaFoldDB" id="A0A0E9V4T8"/>
<proteinExistence type="predicted"/>
<name>A0A0E9V4T8_ANGAN</name>
<evidence type="ECO:0000313" key="1">
    <source>
        <dbReference type="EMBL" id="JAH73062.1"/>
    </source>
</evidence>
<accession>A0A0E9V4T8</accession>
<dbReference type="EMBL" id="GBXM01035515">
    <property type="protein sequence ID" value="JAH73062.1"/>
    <property type="molecule type" value="Transcribed_RNA"/>
</dbReference>
<reference evidence="1" key="1">
    <citation type="submission" date="2014-11" db="EMBL/GenBank/DDBJ databases">
        <authorList>
            <person name="Amaro Gonzalez C."/>
        </authorList>
    </citation>
    <scope>NUCLEOTIDE SEQUENCE</scope>
</reference>
<protein>
    <submittedName>
        <fullName evidence="1">Uncharacterized protein</fullName>
    </submittedName>
</protein>
<organism evidence="1">
    <name type="scientific">Anguilla anguilla</name>
    <name type="common">European freshwater eel</name>
    <name type="synonym">Muraena anguilla</name>
    <dbReference type="NCBI Taxonomy" id="7936"/>
    <lineage>
        <taxon>Eukaryota</taxon>
        <taxon>Metazoa</taxon>
        <taxon>Chordata</taxon>
        <taxon>Craniata</taxon>
        <taxon>Vertebrata</taxon>
        <taxon>Euteleostomi</taxon>
        <taxon>Actinopterygii</taxon>
        <taxon>Neopterygii</taxon>
        <taxon>Teleostei</taxon>
        <taxon>Anguilliformes</taxon>
        <taxon>Anguillidae</taxon>
        <taxon>Anguilla</taxon>
    </lineage>
</organism>
<reference evidence="1" key="2">
    <citation type="journal article" date="2015" name="Fish Shellfish Immunol.">
        <title>Early steps in the European eel (Anguilla anguilla)-Vibrio vulnificus interaction in the gills: Role of the RtxA13 toxin.</title>
        <authorList>
            <person name="Callol A."/>
            <person name="Pajuelo D."/>
            <person name="Ebbesson L."/>
            <person name="Teles M."/>
            <person name="MacKenzie S."/>
            <person name="Amaro C."/>
        </authorList>
    </citation>
    <scope>NUCLEOTIDE SEQUENCE</scope>
</reference>